<keyword evidence="3" id="KW-1185">Reference proteome</keyword>
<evidence type="ECO:0000313" key="2">
    <source>
        <dbReference type="EMBL" id="PJE34338.1"/>
    </source>
</evidence>
<evidence type="ECO:0000313" key="3">
    <source>
        <dbReference type="Proteomes" id="UP000231553"/>
    </source>
</evidence>
<name>A0A2M8IV06_9RHOB</name>
<dbReference type="Proteomes" id="UP000231553">
    <property type="component" value="Unassembled WGS sequence"/>
</dbReference>
<reference evidence="2 3" key="1">
    <citation type="journal article" date="2018" name="Int. J. Syst. Evol. Microbiol.">
        <title>Pseudooceanicola lipolyticus sp. nov., a marine alphaproteobacterium, reclassification of Oceanicola flagellatus as Pseudooceanicola flagellatus comb. nov. and emended description of the genus Pseudooceanicola.</title>
        <authorList>
            <person name="Huang M.-M."/>
            <person name="Guo L.-L."/>
            <person name="Wu Y.-H."/>
            <person name="Lai Q.-L."/>
            <person name="Shao Z.-Z."/>
            <person name="Wang C.-S."/>
            <person name="Wu M."/>
            <person name="Xu X.-W."/>
        </authorList>
    </citation>
    <scope>NUCLEOTIDE SEQUENCE [LARGE SCALE GENOMIC DNA]</scope>
    <source>
        <strain evidence="2 3">157</strain>
    </source>
</reference>
<feature type="region of interest" description="Disordered" evidence="1">
    <location>
        <begin position="1"/>
        <end position="46"/>
    </location>
</feature>
<evidence type="ECO:0000256" key="1">
    <source>
        <dbReference type="SAM" id="MobiDB-lite"/>
    </source>
</evidence>
<proteinExistence type="predicted"/>
<sequence>MENKMAATVETEVSEGKKRRAKKAQADKAGKTAKGKDGTASDRRAGRLKRMAEANTVTFVMETEVRKYINGEAKAAGMDLAPFIQKLVENYVLDTAPSDLPLARRIAAKRAVLDRAVQAARELEEAGGFDEHFILNVVKKASSDKEFLDSYETAVDAKTANERQLARAQAPINQQMGRLIKRAAGARSKRDDSGKILRGQVTGELISTYTLLEKA</sequence>
<protein>
    <submittedName>
        <fullName evidence="2">Uncharacterized protein</fullName>
    </submittedName>
</protein>
<gene>
    <name evidence="2" type="ORF">CVM52_22780</name>
</gene>
<organism evidence="2 3">
    <name type="scientific">Pseudooceanicola lipolyticus</name>
    <dbReference type="NCBI Taxonomy" id="2029104"/>
    <lineage>
        <taxon>Bacteria</taxon>
        <taxon>Pseudomonadati</taxon>
        <taxon>Pseudomonadota</taxon>
        <taxon>Alphaproteobacteria</taxon>
        <taxon>Rhodobacterales</taxon>
        <taxon>Paracoccaceae</taxon>
        <taxon>Pseudooceanicola</taxon>
    </lineage>
</organism>
<dbReference type="AlphaFoldDB" id="A0A2M8IV06"/>
<dbReference type="EMBL" id="PGTB01000196">
    <property type="protein sequence ID" value="PJE34338.1"/>
    <property type="molecule type" value="Genomic_DNA"/>
</dbReference>
<accession>A0A2M8IV06</accession>
<comment type="caution">
    <text evidence="2">The sequence shown here is derived from an EMBL/GenBank/DDBJ whole genome shotgun (WGS) entry which is preliminary data.</text>
</comment>
<feature type="compositionally biased region" description="Basic and acidic residues" evidence="1">
    <location>
        <begin position="24"/>
        <end position="45"/>
    </location>
</feature>